<name>A0ACB8W8G5_9TELE</name>
<proteinExistence type="predicted"/>
<dbReference type="EMBL" id="CM041543">
    <property type="protein sequence ID" value="KAI3364317.1"/>
    <property type="molecule type" value="Genomic_DNA"/>
</dbReference>
<sequence>MMAASVDVCTLWHQQAIRVKEPVEQRGSPAPGSRVTPAANETLADLALYRCTHRCRFQKSARDGITIESHACKSGGAMMKRFVTLVLRGLVSLSKENPIWAKEHHRPPKKEIRRKRRAIRRAKNMGRRNLVRAVGIPPVVGQLDHWAFCFLRCHSLSMCSRDLVVSVHVKMILTVYLSDGEQAVTEVPITPETTCRDVVEFCKEPGESGCHLAEVWRGNERAIPFEHMMYEHLQKWGPRKQEVKFFLRHEDSPTESSDQGVYCHCLLCLEVLLCILYLESGSQQSQDQTSRRSGNTGEKHNENGRVELTLSELQEMATRQQQQIEAQQQMLVAKEQRLRYLKQQERRQQQTVSESEKLQRLKDRVESQEAKLKKIRAMRGQVDYSKVINGNLSAEIEQVSGLFQEKQAELQSAVLRVEQLSLQLEDLRRGKLNGIQTALGGQVTGTAALELRKLYQELQIRNKLNQEQNSKLQQQKELLNKRNMEVTLMDKRISELRERLYKKKAEARQKENLPLNRANGPPSPQPAPGTLGRVAAVGPYIQVPVLGRQEGGYTMPPEPLKPQTLGVNNQANHARAKSANDTGWPTLGKTNTSLKLPERRDSGTDTQGKIPPSPVAPSAEKVLESKMAVSSPAISKPQPPPYGSHLTSANTASSLERRKDAPPPRPLPNPPAPAWPRVPPSTGSSSQQIQQRISVPPSPTFQPNAPLFPPGLSERLDPPPAVAVRPFIPDRGSRPQSPRKGPPTMNSSSIYHMYLQQAAPKSQPLKPALKAVYGKPVLPSSSTPPSPLPFSQAGGAFPLLQGPPSGEDTLDGEFDEHELFQHPEPSAPPPSVENIPRPLSPTKLTPMVHSPLRYQSDADLEVLRKKLANAPRPLKKRSSITEPEGPSGPNIQKLLYQRFNTLAGGIEGNGVSGSAGGSGAGNGTPFYQPANPPGYLGGDSVADTDNGNLPSETPLPPPPGAEELDTEAQPASTDANDNEPLPSPPEGLGDPAEEEVPEDDDDNNNNLGSSEALLPSPVPEVTTPEESGTAVSQPLEKRTNLKKPNSERTGHGFRVKFNPLALLLDASLEGEFDLVQRIIYEVENPSTPNDEGITPLHNAVCAGHHHIVKFLLDFGVNVNAADSDGWTPLHCAASCNSVHLCKLLVESGAAIFASTISDVETAADKCEEMEEGYIQCSQFLYSVQEKLGVMNKGTVYALWDYKPQNSDELAFNEGDAITIMRRQDESETEW</sequence>
<reference evidence="1" key="1">
    <citation type="submission" date="2022-04" db="EMBL/GenBank/DDBJ databases">
        <title>Jade perch genome.</title>
        <authorList>
            <person name="Chao B."/>
        </authorList>
    </citation>
    <scope>NUCLEOTIDE SEQUENCE</scope>
    <source>
        <strain evidence="1">CB-2022</strain>
    </source>
</reference>
<feature type="non-terminal residue" evidence="1">
    <location>
        <position position="1230"/>
    </location>
</feature>
<evidence type="ECO:0000313" key="1">
    <source>
        <dbReference type="EMBL" id="KAI3364317.1"/>
    </source>
</evidence>
<dbReference type="Proteomes" id="UP000831701">
    <property type="component" value="Chromosome 13"/>
</dbReference>
<keyword evidence="2" id="KW-1185">Reference proteome</keyword>
<comment type="caution">
    <text evidence="1">The sequence shown here is derived from an EMBL/GenBank/DDBJ whole genome shotgun (WGS) entry which is preliminary data.</text>
</comment>
<evidence type="ECO:0000313" key="2">
    <source>
        <dbReference type="Proteomes" id="UP000831701"/>
    </source>
</evidence>
<protein>
    <submittedName>
        <fullName evidence="1">Uncharacterized protein</fullName>
    </submittedName>
</protein>
<gene>
    <name evidence="1" type="ORF">L3Q82_011117</name>
</gene>
<organism evidence="1 2">
    <name type="scientific">Scortum barcoo</name>
    <name type="common">barcoo grunter</name>
    <dbReference type="NCBI Taxonomy" id="214431"/>
    <lineage>
        <taxon>Eukaryota</taxon>
        <taxon>Metazoa</taxon>
        <taxon>Chordata</taxon>
        <taxon>Craniata</taxon>
        <taxon>Vertebrata</taxon>
        <taxon>Euteleostomi</taxon>
        <taxon>Actinopterygii</taxon>
        <taxon>Neopterygii</taxon>
        <taxon>Teleostei</taxon>
        <taxon>Neoteleostei</taxon>
        <taxon>Acanthomorphata</taxon>
        <taxon>Eupercaria</taxon>
        <taxon>Centrarchiformes</taxon>
        <taxon>Terapontoidei</taxon>
        <taxon>Terapontidae</taxon>
        <taxon>Scortum</taxon>
    </lineage>
</organism>
<accession>A0ACB8W8G5</accession>